<dbReference type="STRING" id="1860102.ACCAA_1060006"/>
<dbReference type="EMBL" id="FLQX01000009">
    <property type="protein sequence ID" value="SBT03539.1"/>
    <property type="molecule type" value="Genomic_DNA"/>
</dbReference>
<protein>
    <submittedName>
        <fullName evidence="1">Uncharacterized protein</fullName>
    </submittedName>
</protein>
<name>A0A1A8XEC2_9PROT</name>
<reference evidence="1 2" key="1">
    <citation type="submission" date="2016-06" db="EMBL/GenBank/DDBJ databases">
        <authorList>
            <person name="Kjaerup R.B."/>
            <person name="Dalgaard T.S."/>
            <person name="Juul-Madsen H.R."/>
        </authorList>
    </citation>
    <scope>NUCLEOTIDE SEQUENCE [LARGE SCALE GENOMIC DNA]</scope>
    <source>
        <strain evidence="1">3</strain>
    </source>
</reference>
<evidence type="ECO:0000313" key="1">
    <source>
        <dbReference type="EMBL" id="SBT03539.1"/>
    </source>
</evidence>
<accession>A0A1A8XEC2</accession>
<keyword evidence="2" id="KW-1185">Reference proteome</keyword>
<sequence length="128" mass="14223">MDGECIGIEQVADARLIQGLADRWPRYAVAIFFVTPQFMLRAEWTTPRDTSSASRGRTCIDPTVPAAALLREGGRAGAIITADLPPHLPTVVRAWRCLPLVSTTTRRHSPFARRWLLTLSGCNRPWPT</sequence>
<organism evidence="1 2">
    <name type="scientific">Candidatus Accumulibacter aalborgensis</name>
    <dbReference type="NCBI Taxonomy" id="1860102"/>
    <lineage>
        <taxon>Bacteria</taxon>
        <taxon>Pseudomonadati</taxon>
        <taxon>Pseudomonadota</taxon>
        <taxon>Betaproteobacteria</taxon>
        <taxon>Candidatus Accumulibacter</taxon>
    </lineage>
</organism>
<dbReference type="AlphaFoldDB" id="A0A1A8XEC2"/>
<dbReference type="Proteomes" id="UP000199169">
    <property type="component" value="Unassembled WGS sequence"/>
</dbReference>
<evidence type="ECO:0000313" key="2">
    <source>
        <dbReference type="Proteomes" id="UP000199169"/>
    </source>
</evidence>
<proteinExistence type="predicted"/>
<gene>
    <name evidence="1" type="ORF">ACCAA_1060006</name>
</gene>